<comment type="caution">
    <text evidence="2">The sequence shown here is derived from an EMBL/GenBank/DDBJ whole genome shotgun (WGS) entry which is preliminary data.</text>
</comment>
<sequence>MRAFPVKILNVNEINETSEEGNGQPTGETCQHLRQNTRHQAILKKNFTLHKQPLNDACAFCCGSSAEAFTSSSEPVVSSAVVSAVNIWAINHSTFVCNEDHRPLAAFCLRREKAHTPPTTSTLEATECCADKQDNSTTNPVSTIPTILKRNTTGQSLQPELRRSSKHNSDANRRSRVVFSRTVLVSNGSETTQLNFPSDTDEENDRIYPKGAKHTVDDMVINRTSQPWIMTIKKDHRAHRPISCNEYAPVRFNRGVAMRGAHTPTYKRFVFNHEPLHIGTSLNAGPADLEISAHRNQHHHHNCQTVRHTSNQYAANYDSLK</sequence>
<dbReference type="EMBL" id="QNGE01000063">
    <property type="protein sequence ID" value="KAA3682151.1"/>
    <property type="molecule type" value="Genomic_DNA"/>
</dbReference>
<organism evidence="2 3">
    <name type="scientific">Paragonimus westermani</name>
    <dbReference type="NCBI Taxonomy" id="34504"/>
    <lineage>
        <taxon>Eukaryota</taxon>
        <taxon>Metazoa</taxon>
        <taxon>Spiralia</taxon>
        <taxon>Lophotrochozoa</taxon>
        <taxon>Platyhelminthes</taxon>
        <taxon>Trematoda</taxon>
        <taxon>Digenea</taxon>
        <taxon>Plagiorchiida</taxon>
        <taxon>Troglotremata</taxon>
        <taxon>Troglotrematidae</taxon>
        <taxon>Paragonimus</taxon>
    </lineage>
</organism>
<keyword evidence="3" id="KW-1185">Reference proteome</keyword>
<evidence type="ECO:0000256" key="1">
    <source>
        <dbReference type="SAM" id="MobiDB-lite"/>
    </source>
</evidence>
<protein>
    <submittedName>
        <fullName evidence="2">Uncharacterized protein</fullName>
    </submittedName>
</protein>
<accession>A0A5J4P2R5</accession>
<feature type="compositionally biased region" description="Basic and acidic residues" evidence="1">
    <location>
        <begin position="160"/>
        <end position="173"/>
    </location>
</feature>
<evidence type="ECO:0000313" key="2">
    <source>
        <dbReference type="EMBL" id="KAA3682151.1"/>
    </source>
</evidence>
<gene>
    <name evidence="2" type="ORF">DEA37_0010970</name>
</gene>
<proteinExistence type="predicted"/>
<feature type="region of interest" description="Disordered" evidence="1">
    <location>
        <begin position="150"/>
        <end position="173"/>
    </location>
</feature>
<dbReference type="Proteomes" id="UP000324629">
    <property type="component" value="Unassembled WGS sequence"/>
</dbReference>
<name>A0A5J4P2R5_9TREM</name>
<dbReference type="AlphaFoldDB" id="A0A5J4P2R5"/>
<evidence type="ECO:0000313" key="3">
    <source>
        <dbReference type="Proteomes" id="UP000324629"/>
    </source>
</evidence>
<reference evidence="2 3" key="1">
    <citation type="journal article" date="2019" name="Gigascience">
        <title>Whole-genome sequence of the oriental lung fluke Paragonimus westermani.</title>
        <authorList>
            <person name="Oey H."/>
            <person name="Zakrzewski M."/>
            <person name="Narain K."/>
            <person name="Devi K.R."/>
            <person name="Agatsuma T."/>
            <person name="Nawaratna S."/>
            <person name="Gobert G.N."/>
            <person name="Jones M.K."/>
            <person name="Ragan M.A."/>
            <person name="McManus D.P."/>
            <person name="Krause L."/>
        </authorList>
    </citation>
    <scope>NUCLEOTIDE SEQUENCE [LARGE SCALE GENOMIC DNA]</scope>
    <source>
        <strain evidence="2 3">IND2009</strain>
    </source>
</reference>